<evidence type="ECO:0000313" key="2">
    <source>
        <dbReference type="Proteomes" id="UP001055879"/>
    </source>
</evidence>
<name>A0ACB9CPQ8_ARCLA</name>
<accession>A0ACB9CPQ8</accession>
<sequence length="697" mass="77682">MSYRKVPNQIPPPVRNALISIQNCKLESKPPPFQPKSPAKLSTNLIKAYFDNGLLKQARQVFDEMPERDLVAWTAMISGYTSCNRHSFAWMMFKDMMSESLDHPNEFTFSSVLKACKGMKSFCWGALSHGLALRHGFVGSSIYVDNALLDMYATCCVNMEQASLMFGEIRVKNQVSWTTLMTGFTHRNDGLAALEVFRQMLMEDAEGCPYSFSIAVRACAGVGSFTSGQQIHASVFKHGFDLNIPVMNSVLDMYCKCNCFHEADECFNGMKERDSITWNTLIAGYENSDPMKSLHMFLQMEFVGCTPDFFTYSSVIAACTNLSVLRCGQQIHGGILKRGLEQDLPLANSLIDMYAKSGSIEDSSRIFREMSCRDLFSWTSMMIGFGSHGYGKEAVELFDQMGNTGIRPDRIVFMAVLTACSHAGLVDEGLSYFKLMTKEYNIAPDQEIYACVIDLLGRGGRVKEAYDMILSMRFKPDESVWAAFLGACKAHGHPIMGKMTAQQVLDLRPRKAGIYVLLANMYTAEGKWGDRAKMRTLINELGNKKVAGRSWVEVQDHIFSFVAGDRGGSHLESMYQVLQVLGQHMIEGIDISQVEISNAVVVGPAPPEMLCNTLDPVTVGTPVICDIFCGGRESKPRTLQMAETPILLKKLGRCPTPGIVCLKKLRSSRQKLSTRNEYQRTEERDLAINYEASSAGR</sequence>
<reference evidence="1 2" key="2">
    <citation type="journal article" date="2022" name="Mol. Ecol. Resour.">
        <title>The genomes of chicory, endive, great burdock and yacon provide insights into Asteraceae paleo-polyploidization history and plant inulin production.</title>
        <authorList>
            <person name="Fan W."/>
            <person name="Wang S."/>
            <person name="Wang H."/>
            <person name="Wang A."/>
            <person name="Jiang F."/>
            <person name="Liu H."/>
            <person name="Zhao H."/>
            <person name="Xu D."/>
            <person name="Zhang Y."/>
        </authorList>
    </citation>
    <scope>NUCLEOTIDE SEQUENCE [LARGE SCALE GENOMIC DNA]</scope>
    <source>
        <strain evidence="2">cv. Niubang</strain>
    </source>
</reference>
<reference evidence="2" key="1">
    <citation type="journal article" date="2022" name="Mol. Ecol. Resour.">
        <title>The genomes of chicory, endive, great burdock and yacon provide insights into Asteraceae palaeo-polyploidization history and plant inulin production.</title>
        <authorList>
            <person name="Fan W."/>
            <person name="Wang S."/>
            <person name="Wang H."/>
            <person name="Wang A."/>
            <person name="Jiang F."/>
            <person name="Liu H."/>
            <person name="Zhao H."/>
            <person name="Xu D."/>
            <person name="Zhang Y."/>
        </authorList>
    </citation>
    <scope>NUCLEOTIDE SEQUENCE [LARGE SCALE GENOMIC DNA]</scope>
    <source>
        <strain evidence="2">cv. Niubang</strain>
    </source>
</reference>
<dbReference type="Proteomes" id="UP001055879">
    <property type="component" value="Linkage Group LG04"/>
</dbReference>
<dbReference type="EMBL" id="CM042050">
    <property type="protein sequence ID" value="KAI3736047.1"/>
    <property type="molecule type" value="Genomic_DNA"/>
</dbReference>
<evidence type="ECO:0000313" key="1">
    <source>
        <dbReference type="EMBL" id="KAI3736047.1"/>
    </source>
</evidence>
<gene>
    <name evidence="1" type="ORF">L6452_15579</name>
</gene>
<protein>
    <submittedName>
        <fullName evidence="1">Uncharacterized protein</fullName>
    </submittedName>
</protein>
<proteinExistence type="predicted"/>
<comment type="caution">
    <text evidence="1">The sequence shown here is derived from an EMBL/GenBank/DDBJ whole genome shotgun (WGS) entry which is preliminary data.</text>
</comment>
<organism evidence="1 2">
    <name type="scientific">Arctium lappa</name>
    <name type="common">Greater burdock</name>
    <name type="synonym">Lappa major</name>
    <dbReference type="NCBI Taxonomy" id="4217"/>
    <lineage>
        <taxon>Eukaryota</taxon>
        <taxon>Viridiplantae</taxon>
        <taxon>Streptophyta</taxon>
        <taxon>Embryophyta</taxon>
        <taxon>Tracheophyta</taxon>
        <taxon>Spermatophyta</taxon>
        <taxon>Magnoliopsida</taxon>
        <taxon>eudicotyledons</taxon>
        <taxon>Gunneridae</taxon>
        <taxon>Pentapetalae</taxon>
        <taxon>asterids</taxon>
        <taxon>campanulids</taxon>
        <taxon>Asterales</taxon>
        <taxon>Asteraceae</taxon>
        <taxon>Carduoideae</taxon>
        <taxon>Cardueae</taxon>
        <taxon>Arctiinae</taxon>
        <taxon>Arctium</taxon>
    </lineage>
</organism>
<keyword evidence="2" id="KW-1185">Reference proteome</keyword>